<name>A0A1I5ZT72_9BACI</name>
<reference evidence="1 2" key="1">
    <citation type="submission" date="2016-10" db="EMBL/GenBank/DDBJ databases">
        <authorList>
            <person name="Varghese N."/>
            <person name="Submissions S."/>
        </authorList>
    </citation>
    <scope>NUCLEOTIDE SEQUENCE [LARGE SCALE GENOMIC DNA]</scope>
    <source>
        <strain evidence="1 2">DSM 13796</strain>
    </source>
</reference>
<comment type="caution">
    <text evidence="1">The sequence shown here is derived from an EMBL/GenBank/DDBJ whole genome shotgun (WGS) entry which is preliminary data.</text>
</comment>
<evidence type="ECO:0000313" key="1">
    <source>
        <dbReference type="EMBL" id="SFQ59689.1"/>
    </source>
</evidence>
<proteinExistence type="predicted"/>
<evidence type="ECO:0000313" key="2">
    <source>
        <dbReference type="Proteomes" id="UP000182762"/>
    </source>
</evidence>
<dbReference type="RefSeq" id="WP_061804804.1">
    <property type="nucleotide sequence ID" value="NZ_FOXX01000005.1"/>
</dbReference>
<keyword evidence="2" id="KW-1185">Reference proteome</keyword>
<accession>A0A1I5ZT72</accession>
<sequence length="148" mass="17128">MHLRYAEKSDARNILAFIEKAGVDSEGIKEQIQHFVLMEDKQGNLQGTLGIYKLGDKGLLRSLVMSEKVSQEEILALFHEAFRLAWQKELKDLYLVTNKSSALPFFHLLGFQEVPPVSSPSVFQRFYQEAVEENEEIYFMHYNVKKEA</sequence>
<dbReference type="Proteomes" id="UP000182762">
    <property type="component" value="Unassembled WGS sequence"/>
</dbReference>
<organism evidence="1 2">
    <name type="scientific">Priestia endophytica DSM 13796</name>
    <dbReference type="NCBI Taxonomy" id="1121089"/>
    <lineage>
        <taxon>Bacteria</taxon>
        <taxon>Bacillati</taxon>
        <taxon>Bacillota</taxon>
        <taxon>Bacilli</taxon>
        <taxon>Bacillales</taxon>
        <taxon>Bacillaceae</taxon>
        <taxon>Priestia</taxon>
    </lineage>
</organism>
<dbReference type="EMBL" id="FOXX01000005">
    <property type="protein sequence ID" value="SFQ59689.1"/>
    <property type="molecule type" value="Genomic_DNA"/>
</dbReference>
<dbReference type="InterPro" id="IPR016181">
    <property type="entry name" value="Acyl_CoA_acyltransferase"/>
</dbReference>
<dbReference type="GeneID" id="93710880"/>
<dbReference type="SUPFAM" id="SSF55729">
    <property type="entry name" value="Acyl-CoA N-acyltransferases (Nat)"/>
    <property type="match status" value="1"/>
</dbReference>
<protein>
    <submittedName>
        <fullName evidence="1">N-acetylglutamate synthase, GNAT family</fullName>
    </submittedName>
</protein>
<gene>
    <name evidence="1" type="ORF">SAMN02745910_02222</name>
</gene>
<dbReference type="Gene3D" id="3.40.630.30">
    <property type="match status" value="1"/>
</dbReference>